<name>A0A918CT09_9ACTN</name>
<evidence type="ECO:0000313" key="4">
    <source>
        <dbReference type="Proteomes" id="UP000653411"/>
    </source>
</evidence>
<dbReference type="Pfam" id="PF00161">
    <property type="entry name" value="RIP"/>
    <property type="match status" value="1"/>
</dbReference>
<dbReference type="PANTHER" id="PTHR33453:SF34">
    <property type="entry name" value="RIBOSOME-INACTIVATING PROTEIN"/>
    <property type="match status" value="1"/>
</dbReference>
<keyword evidence="2" id="KW-1133">Transmembrane helix</keyword>
<dbReference type="PANTHER" id="PTHR33453">
    <property type="match status" value="1"/>
</dbReference>
<dbReference type="SUPFAM" id="SSF56371">
    <property type="entry name" value="Ribosome inactivating proteins (RIP)"/>
    <property type="match status" value="1"/>
</dbReference>
<organism evidence="3 4">
    <name type="scientific">Streptomyces fuscichromogenes</name>
    <dbReference type="NCBI Taxonomy" id="1324013"/>
    <lineage>
        <taxon>Bacteria</taxon>
        <taxon>Bacillati</taxon>
        <taxon>Actinomycetota</taxon>
        <taxon>Actinomycetes</taxon>
        <taxon>Kitasatosporales</taxon>
        <taxon>Streptomycetaceae</taxon>
        <taxon>Streptomyces</taxon>
    </lineage>
</organism>
<reference evidence="3" key="2">
    <citation type="submission" date="2020-09" db="EMBL/GenBank/DDBJ databases">
        <authorList>
            <person name="Sun Q."/>
            <person name="Zhou Y."/>
        </authorList>
    </citation>
    <scope>NUCLEOTIDE SEQUENCE</scope>
    <source>
        <strain evidence="3">CGMCC 4.7110</strain>
    </source>
</reference>
<feature type="transmembrane region" description="Helical" evidence="2">
    <location>
        <begin position="318"/>
        <end position="338"/>
    </location>
</feature>
<comment type="caution">
    <text evidence="3">The sequence shown here is derived from an EMBL/GenBank/DDBJ whole genome shotgun (WGS) entry which is preliminary data.</text>
</comment>
<evidence type="ECO:0000313" key="3">
    <source>
        <dbReference type="EMBL" id="GGN19523.1"/>
    </source>
</evidence>
<evidence type="ECO:0000256" key="1">
    <source>
        <dbReference type="SAM" id="MobiDB-lite"/>
    </source>
</evidence>
<proteinExistence type="predicted"/>
<feature type="region of interest" description="Disordered" evidence="1">
    <location>
        <begin position="1"/>
        <end position="29"/>
    </location>
</feature>
<accession>A0A918CT09</accession>
<dbReference type="Gene3D" id="3.40.420.10">
    <property type="entry name" value="Ricin (A subunit), domain 1"/>
    <property type="match status" value="1"/>
</dbReference>
<sequence length="343" mass="37964">MTIPIIGEASDGSSPNRRPDASPSRSRGLFDGSALANGRTSILLVVLVLAMVAALFGPLGAQKAHAEDNNPTLYLGSATPTDYVNFINRIRELINDGGSTSVAGAGSAYQVDHAQNNNPGHFLQVDIHVEDGTVPGNLNGYVRLQLDRSNLYLLGWWDVHNRYYYLGDRTPSDGERSRWESGNYIKSKDMQRVAGENYTDLERVSNERRANMTISRPTMNAAALYLYNANPNYTNQDRARGALRMTQLISEAARFRPIRDSNSFAFSWDNGGITVLHPSLAAQENNWGLLSDRFNWLLHQPAGYRDPNPLTGYRRDSIHGAVSIILTTAILYAQYVLATSKSR</sequence>
<dbReference type="Proteomes" id="UP000653411">
    <property type="component" value="Unassembled WGS sequence"/>
</dbReference>
<dbReference type="EMBL" id="BMML01000011">
    <property type="protein sequence ID" value="GGN19523.1"/>
    <property type="molecule type" value="Genomic_DNA"/>
</dbReference>
<keyword evidence="2" id="KW-0812">Transmembrane</keyword>
<dbReference type="GO" id="GO:0030598">
    <property type="term" value="F:rRNA N-glycosylase activity"/>
    <property type="evidence" value="ECO:0007669"/>
    <property type="project" value="InterPro"/>
</dbReference>
<dbReference type="GO" id="GO:0017148">
    <property type="term" value="P:negative regulation of translation"/>
    <property type="evidence" value="ECO:0007669"/>
    <property type="project" value="InterPro"/>
</dbReference>
<dbReference type="InterPro" id="IPR036041">
    <property type="entry name" value="Ribosome-inact_prot_sf"/>
</dbReference>
<evidence type="ECO:0008006" key="5">
    <source>
        <dbReference type="Google" id="ProtNLM"/>
    </source>
</evidence>
<reference evidence="3" key="1">
    <citation type="journal article" date="2014" name="Int. J. Syst. Evol. Microbiol.">
        <title>Complete genome sequence of Corynebacterium casei LMG S-19264T (=DSM 44701T), isolated from a smear-ripened cheese.</title>
        <authorList>
            <consortium name="US DOE Joint Genome Institute (JGI-PGF)"/>
            <person name="Walter F."/>
            <person name="Albersmeier A."/>
            <person name="Kalinowski J."/>
            <person name="Ruckert C."/>
        </authorList>
    </citation>
    <scope>NUCLEOTIDE SEQUENCE</scope>
    <source>
        <strain evidence="3">CGMCC 4.7110</strain>
    </source>
</reference>
<keyword evidence="4" id="KW-1185">Reference proteome</keyword>
<dbReference type="InterPro" id="IPR001574">
    <property type="entry name" value="Ribosome_inactivat_prot"/>
</dbReference>
<dbReference type="RefSeq" id="WP_189265003.1">
    <property type="nucleotide sequence ID" value="NZ_BMML01000011.1"/>
</dbReference>
<evidence type="ECO:0000256" key="2">
    <source>
        <dbReference type="SAM" id="Phobius"/>
    </source>
</evidence>
<dbReference type="AlphaFoldDB" id="A0A918CT09"/>
<protein>
    <recommendedName>
        <fullName evidence="5">Ribosome inactivating protein</fullName>
    </recommendedName>
</protein>
<dbReference type="InterPro" id="IPR016138">
    <property type="entry name" value="Ribosome_inactivat_prot_sub1"/>
</dbReference>
<dbReference type="InterPro" id="IPR017989">
    <property type="entry name" value="Ribosome_inactivat_1/2"/>
</dbReference>
<feature type="transmembrane region" description="Helical" evidence="2">
    <location>
        <begin position="42"/>
        <end position="61"/>
    </location>
</feature>
<keyword evidence="2" id="KW-0472">Membrane</keyword>
<gene>
    <name evidence="3" type="ORF">GCM10011578_049480</name>
</gene>
<dbReference type="PRINTS" id="PR00396">
    <property type="entry name" value="SHIGARICIN"/>
</dbReference>